<evidence type="ECO:0000313" key="1">
    <source>
        <dbReference type="EMBL" id="AUX44658.1"/>
    </source>
</evidence>
<dbReference type="OrthoDB" id="336698at2"/>
<dbReference type="Proteomes" id="UP000238348">
    <property type="component" value="Chromosome"/>
</dbReference>
<dbReference type="GO" id="GO:0020037">
    <property type="term" value="F:heme binding"/>
    <property type="evidence" value="ECO:0007669"/>
    <property type="project" value="InterPro"/>
</dbReference>
<dbReference type="GO" id="GO:0006979">
    <property type="term" value="P:response to oxidative stress"/>
    <property type="evidence" value="ECO:0007669"/>
    <property type="project" value="InterPro"/>
</dbReference>
<organism evidence="1 2">
    <name type="scientific">Sorangium cellulosum</name>
    <name type="common">Polyangium cellulosum</name>
    <dbReference type="NCBI Taxonomy" id="56"/>
    <lineage>
        <taxon>Bacteria</taxon>
        <taxon>Pseudomonadati</taxon>
        <taxon>Myxococcota</taxon>
        <taxon>Polyangia</taxon>
        <taxon>Polyangiales</taxon>
        <taxon>Polyangiaceae</taxon>
        <taxon>Sorangium</taxon>
    </lineage>
</organism>
<name>A0A2L0EZC3_SORCE</name>
<dbReference type="RefSeq" id="WP_104983155.1">
    <property type="nucleotide sequence ID" value="NZ_CP012673.1"/>
</dbReference>
<dbReference type="InterPro" id="IPR020835">
    <property type="entry name" value="Catalase_sf"/>
</dbReference>
<dbReference type="SUPFAM" id="SSF56634">
    <property type="entry name" value="Heme-dependent catalase-like"/>
    <property type="match status" value="1"/>
</dbReference>
<dbReference type="PROSITE" id="PS51402">
    <property type="entry name" value="CATALASE_3"/>
    <property type="match status" value="1"/>
</dbReference>
<dbReference type="AlphaFoldDB" id="A0A2L0EZC3"/>
<sequence>MTTNEDAAVEEAEREQAAIRKLKELFVGAEASRHVDLDRRVRRPVFMKPLGGARGTFHVAPDLDASLRIGVFAHQGFPAWVRFSASPVPQSGGDDYDVLGMSIKLLGVPGQKLLEGEEKALTHDFVLQNHDVFFVDDAPEFAALTEASFSSRLDDYLEQHPNTAAILKEMQRNEADVLLAHYSSAVPYAFGERYVKYAVRPVAGLSGSPQGPGTGRGDETLRRRLLDEGACFDFFLQFQADPAAMPLERATVRWEERLSPLIKVATIELPAGQDIYDPGLLAAIEELSFTSWHALPEHAPVGSLNRARRAVYKASADYRRRRNHVPLGEPLEGI</sequence>
<accession>A0A2L0EZC3</accession>
<proteinExistence type="predicted"/>
<dbReference type="Gene3D" id="2.40.180.10">
    <property type="entry name" value="Catalase core domain"/>
    <property type="match status" value="1"/>
</dbReference>
<protein>
    <submittedName>
        <fullName evidence="1">Uncharacterized protein</fullName>
    </submittedName>
</protein>
<gene>
    <name evidence="1" type="ORF">SOCE26_061240</name>
</gene>
<reference evidence="1 2" key="1">
    <citation type="submission" date="2015-09" db="EMBL/GenBank/DDBJ databases">
        <title>Sorangium comparison.</title>
        <authorList>
            <person name="Zaburannyi N."/>
            <person name="Bunk B."/>
            <person name="Overmann J."/>
            <person name="Mueller R."/>
        </authorList>
    </citation>
    <scope>NUCLEOTIDE SEQUENCE [LARGE SCALE GENOMIC DNA]</scope>
    <source>
        <strain evidence="1 2">So ce26</strain>
    </source>
</reference>
<dbReference type="EMBL" id="CP012673">
    <property type="protein sequence ID" value="AUX44658.1"/>
    <property type="molecule type" value="Genomic_DNA"/>
</dbReference>
<dbReference type="GO" id="GO:0004096">
    <property type="term" value="F:catalase activity"/>
    <property type="evidence" value="ECO:0007669"/>
    <property type="project" value="InterPro"/>
</dbReference>
<evidence type="ECO:0000313" key="2">
    <source>
        <dbReference type="Proteomes" id="UP000238348"/>
    </source>
</evidence>
<dbReference type="InterPro" id="IPR018028">
    <property type="entry name" value="Catalase"/>
</dbReference>